<reference evidence="4" key="1">
    <citation type="submission" date="2016-10" db="EMBL/GenBank/DDBJ databases">
        <authorList>
            <person name="Varghese N."/>
            <person name="Submissions S."/>
        </authorList>
    </citation>
    <scope>NUCLEOTIDE SEQUENCE [LARGE SCALE GENOMIC DNA]</scope>
    <source>
        <strain evidence="4">JCM 14963</strain>
    </source>
</reference>
<gene>
    <name evidence="3" type="ORF">SAMN05216271_0507</name>
</gene>
<protein>
    <submittedName>
        <fullName evidence="3">Uncharacterized protein</fullName>
    </submittedName>
</protein>
<dbReference type="RefSeq" id="WP_092283547.1">
    <property type="nucleotide sequence ID" value="NZ_LT629763.1"/>
</dbReference>
<sequence>MLKQLTVLIGCVFTLAAHADLKPDVLECDAKRATRNAAMQATVGVSGGCDMGKATDNARHDVRDNVNDHVDDAKGNLPDLEREHDRARGRDRD</sequence>
<accession>A0A1H1M7V1</accession>
<evidence type="ECO:0000313" key="4">
    <source>
        <dbReference type="Proteomes" id="UP000243413"/>
    </source>
</evidence>
<feature type="chain" id="PRO_5009254113" evidence="2">
    <location>
        <begin position="20"/>
        <end position="93"/>
    </location>
</feature>
<dbReference type="OrthoDB" id="5741883at2"/>
<evidence type="ECO:0000313" key="3">
    <source>
        <dbReference type="EMBL" id="SDR82622.1"/>
    </source>
</evidence>
<feature type="compositionally biased region" description="Basic and acidic residues" evidence="1">
    <location>
        <begin position="56"/>
        <end position="93"/>
    </location>
</feature>
<dbReference type="AlphaFoldDB" id="A0A1H1M7V1"/>
<proteinExistence type="predicted"/>
<organism evidence="3 4">
    <name type="scientific">Halopseudomonas sabulinigri</name>
    <dbReference type="NCBI Taxonomy" id="472181"/>
    <lineage>
        <taxon>Bacteria</taxon>
        <taxon>Pseudomonadati</taxon>
        <taxon>Pseudomonadota</taxon>
        <taxon>Gammaproteobacteria</taxon>
        <taxon>Pseudomonadales</taxon>
        <taxon>Pseudomonadaceae</taxon>
        <taxon>Halopseudomonas</taxon>
    </lineage>
</organism>
<evidence type="ECO:0000256" key="2">
    <source>
        <dbReference type="SAM" id="SignalP"/>
    </source>
</evidence>
<feature type="signal peptide" evidence="2">
    <location>
        <begin position="1"/>
        <end position="19"/>
    </location>
</feature>
<keyword evidence="2" id="KW-0732">Signal</keyword>
<dbReference type="Proteomes" id="UP000243413">
    <property type="component" value="Chromosome I"/>
</dbReference>
<feature type="region of interest" description="Disordered" evidence="1">
    <location>
        <begin position="45"/>
        <end position="93"/>
    </location>
</feature>
<name>A0A1H1M7V1_9GAMM</name>
<dbReference type="EMBL" id="LT629763">
    <property type="protein sequence ID" value="SDR82622.1"/>
    <property type="molecule type" value="Genomic_DNA"/>
</dbReference>
<evidence type="ECO:0000256" key="1">
    <source>
        <dbReference type="SAM" id="MobiDB-lite"/>
    </source>
</evidence>